<dbReference type="Pfam" id="PF01412">
    <property type="entry name" value="ArfGap"/>
    <property type="match status" value="1"/>
</dbReference>
<evidence type="ECO:0000259" key="12">
    <source>
        <dbReference type="PROSITE" id="PS50115"/>
    </source>
</evidence>
<keyword evidence="1 9" id="KW-0343">GTPase activation</keyword>
<protein>
    <recommendedName>
        <fullName evidence="9">Arf-GAP with coiled-coil, ANK repeat and PH domain-containing protein</fullName>
        <shortName evidence="9">Cnt-b</shortName>
    </recommendedName>
    <alternativeName>
        <fullName evidence="9">Centaurin-beta</fullName>
    </alternativeName>
</protein>
<dbReference type="PANTHER" id="PTHR23180:SF407">
    <property type="entry name" value="ARF-GAP WITH COILED-COIL, ANK REPEAT AND PH DOMAIN-CONTAINING PROTEIN 3"/>
    <property type="match status" value="1"/>
</dbReference>
<comment type="domain">
    <text evidence="9">The BAR domain mediates homodimerization, it can neither bind membrane nor impart curvature, but instead requires the neighboring PH domain to achieve these functions.</text>
</comment>
<evidence type="ECO:0000256" key="6">
    <source>
        <dbReference type="ARBA" id="ARBA00023043"/>
    </source>
</evidence>
<keyword evidence="6 7" id="KW-0040">ANK repeat</keyword>
<sequence length="805" mass="91015">LVQLVKLCSGMIEAGKAYLTTNKHFVSGVRDLSQQCKKDEMISECLDKFGDSLQEMINYHMILFDQAQRSVRQQLHNFVKDDVRKFKETKKQFDKVREDMEISLVKNAQAPRHKPHEVEEATGTLTITRKCFRHLALDYVLQINVLQAKKKFEILDAMLSFMHAQYTFFQQGYSLLHELDPYMKKLATELDQLVIDSAVEKREMEHKHALIQQRVISFYLQDFSYDDSKVEFNVDAPNGVVMEGYLFKRASNAFKTWNRRWFSIQNSQLVYQKKLKDVLTVVVEDLRLCTVKPCEDIERRFCFEVVSPTKSCMLQADSEKLRQAWIQAVQASIASAYRESPDSYYIERLDRTASPSTSSIDSATDSRERSVKGETILQRVQSIPGNDQCCDCGQPDPRWASINLGILLCIECSGIHRSLGVHCSKVRSLTLDSWEPELLKLMCELGNSTMNQIYEAQCEELGLKKPTAGSSRQDKEAWIKVKYVEKKFLKKLPNGETLTENERKPRRWCVKKCQRHNSTTKAPTARRKYRHEAGNASPAMLSSAATLERKFRRDSLFCPDELDSLFSYFDTGAGSGPRSLSSDSGLGGSTDGSTDILVFGSVVDSVTEEECEVSEESSGEAEIEQEASDLEDLRELHPGLLIYKAAQARNLPLMAEALAHGAEINWVNDEDENKTPLIQAVMGGSLIACEFLLQNGADVNQRDIRGRAPLHHATYLGHTGQVCLFLKRGANQHAVDGDGQDPLSIAVQAANADIVTLLRLARMNEEMREAEGPFGQPGQYPSNSPTELQYRKCIQEFISLNIDEC</sequence>
<keyword evidence="9" id="KW-0967">Endosome</keyword>
<keyword evidence="2 9" id="KW-0479">Metal-binding</keyword>
<dbReference type="Pfam" id="PF12796">
    <property type="entry name" value="Ank_2"/>
    <property type="match status" value="1"/>
</dbReference>
<feature type="non-terminal residue" evidence="13">
    <location>
        <position position="1"/>
    </location>
</feature>
<evidence type="ECO:0000256" key="2">
    <source>
        <dbReference type="ARBA" id="ARBA00022723"/>
    </source>
</evidence>
<dbReference type="Proteomes" id="UP000539599">
    <property type="component" value="Unassembled WGS sequence"/>
</dbReference>
<keyword evidence="14" id="KW-1185">Reference proteome</keyword>
<dbReference type="InterPro" id="IPR037278">
    <property type="entry name" value="ARFGAP/RecO"/>
</dbReference>
<dbReference type="InterPro" id="IPR038508">
    <property type="entry name" value="ArfGAP_dom_sf"/>
</dbReference>
<dbReference type="SUPFAM" id="SSF50729">
    <property type="entry name" value="PH domain-like"/>
    <property type="match status" value="1"/>
</dbReference>
<dbReference type="PROSITE" id="PS50003">
    <property type="entry name" value="PH_DOMAIN"/>
    <property type="match status" value="1"/>
</dbReference>
<dbReference type="InterPro" id="IPR001164">
    <property type="entry name" value="ArfGAP_dom"/>
</dbReference>
<gene>
    <name evidence="13" type="primary">Acap3</name>
    <name evidence="13" type="ORF">SAGSER_R07020</name>
</gene>
<dbReference type="AlphaFoldDB" id="A0A7L2H8M8"/>
<dbReference type="EMBL" id="VWYJ01005461">
    <property type="protein sequence ID" value="NXQ94811.1"/>
    <property type="molecule type" value="Genomic_DNA"/>
</dbReference>
<dbReference type="GO" id="GO:0010008">
    <property type="term" value="C:endosome membrane"/>
    <property type="evidence" value="ECO:0007669"/>
    <property type="project" value="UniProtKB-SubCell"/>
</dbReference>
<evidence type="ECO:0000313" key="13">
    <source>
        <dbReference type="EMBL" id="NXQ94811.1"/>
    </source>
</evidence>
<feature type="region of interest" description="Disordered" evidence="10">
    <location>
        <begin position="519"/>
        <end position="541"/>
    </location>
</feature>
<dbReference type="Gene3D" id="1.20.1270.60">
    <property type="entry name" value="Arfaptin homology (AH) domain/BAR domain"/>
    <property type="match status" value="1"/>
</dbReference>
<dbReference type="CDD" id="cd13250">
    <property type="entry name" value="PH_ACAP"/>
    <property type="match status" value="1"/>
</dbReference>
<dbReference type="InterPro" id="IPR002110">
    <property type="entry name" value="Ankyrin_rpt"/>
</dbReference>
<dbReference type="Gene3D" id="1.10.220.150">
    <property type="entry name" value="Arf GTPase activating protein"/>
    <property type="match status" value="1"/>
</dbReference>
<dbReference type="InterPro" id="IPR045258">
    <property type="entry name" value="ACAP1/2/3-like"/>
</dbReference>
<reference evidence="13 14" key="1">
    <citation type="submission" date="2019-09" db="EMBL/GenBank/DDBJ databases">
        <title>Bird 10,000 Genomes (B10K) Project - Family phase.</title>
        <authorList>
            <person name="Zhang G."/>
        </authorList>
    </citation>
    <scope>NUCLEOTIDE SEQUENCE [LARGE SCALE GENOMIC DNA]</scope>
    <source>
        <strain evidence="13">B10K-DU-011-38</strain>
        <tissue evidence="13">Muscle</tissue>
    </source>
</reference>
<comment type="subcellular location">
    <subcellularLocation>
        <location evidence="9">Endosome membrane</location>
        <topology evidence="9">Peripheral membrane protein</topology>
    </subcellularLocation>
</comment>
<evidence type="ECO:0000256" key="4">
    <source>
        <dbReference type="ARBA" id="ARBA00022771"/>
    </source>
</evidence>
<dbReference type="InterPro" id="IPR011993">
    <property type="entry name" value="PH-like_dom_sf"/>
</dbReference>
<dbReference type="FunFam" id="1.20.1270.60:FF:000025">
    <property type="entry name" value="arf-GAP with coiled-coil, ANK repeat and PH domain-containing protein 2"/>
    <property type="match status" value="1"/>
</dbReference>
<dbReference type="FunFam" id="1.25.40.20:FF:000020">
    <property type="entry name" value="Arf-GAP with coiled-coil, ANK repeat and PH domain-containing protein 2"/>
    <property type="match status" value="1"/>
</dbReference>
<dbReference type="PRINTS" id="PR00405">
    <property type="entry name" value="REVINTRACTNG"/>
</dbReference>
<evidence type="ECO:0000256" key="3">
    <source>
        <dbReference type="ARBA" id="ARBA00022737"/>
    </source>
</evidence>
<dbReference type="Gene3D" id="2.30.29.30">
    <property type="entry name" value="Pleckstrin-homology domain (PH domain)/Phosphotyrosine-binding domain (PTB)"/>
    <property type="match status" value="1"/>
</dbReference>
<dbReference type="Pfam" id="PF16746">
    <property type="entry name" value="BAR_3"/>
    <property type="match status" value="1"/>
</dbReference>
<dbReference type="InterPro" id="IPR004148">
    <property type="entry name" value="BAR_dom"/>
</dbReference>
<dbReference type="FunFam" id="1.10.220.150:FF:000007">
    <property type="entry name" value="Arf-GAP with coiled-coil, ANK repeat and PH domain-containing protein 2"/>
    <property type="match status" value="1"/>
</dbReference>
<dbReference type="SMART" id="SM00105">
    <property type="entry name" value="ArfGap"/>
    <property type="match status" value="1"/>
</dbReference>
<evidence type="ECO:0000256" key="5">
    <source>
        <dbReference type="ARBA" id="ARBA00022833"/>
    </source>
</evidence>
<evidence type="ECO:0000256" key="8">
    <source>
        <dbReference type="PROSITE-ProRule" id="PRU00288"/>
    </source>
</evidence>
<feature type="repeat" description="ANK" evidence="7">
    <location>
        <begin position="672"/>
        <end position="704"/>
    </location>
</feature>
<dbReference type="FunFam" id="2.30.29.30:FF:000026">
    <property type="entry name" value="Arf-GAP with coiled-coil, ANK repeat and PH domain-containing protein 2"/>
    <property type="match status" value="1"/>
</dbReference>
<dbReference type="SMART" id="SM00233">
    <property type="entry name" value="PH"/>
    <property type="match status" value="1"/>
</dbReference>
<dbReference type="PROSITE" id="PS50088">
    <property type="entry name" value="ANK_REPEAT"/>
    <property type="match status" value="2"/>
</dbReference>
<keyword evidence="5 9" id="KW-0862">Zinc</keyword>
<dbReference type="PROSITE" id="PS50297">
    <property type="entry name" value="ANK_REP_REGION"/>
    <property type="match status" value="2"/>
</dbReference>
<keyword evidence="3 9" id="KW-0677">Repeat</keyword>
<dbReference type="InterPro" id="IPR027267">
    <property type="entry name" value="AH/BAR_dom_sf"/>
</dbReference>
<comment type="caution">
    <text evidence="13">The sequence shown here is derived from an EMBL/GenBank/DDBJ whole genome shotgun (WGS) entry which is preliminary data.</text>
</comment>
<evidence type="ECO:0000256" key="10">
    <source>
        <dbReference type="SAM" id="MobiDB-lite"/>
    </source>
</evidence>
<evidence type="ECO:0000313" key="14">
    <source>
        <dbReference type="Proteomes" id="UP000539599"/>
    </source>
</evidence>
<comment type="activity regulation">
    <text evidence="9">GAP activity stimulated by phosphatidylinositol 4,5-bisphosphate (PIP2) and phosphatidic acid.</text>
</comment>
<dbReference type="InterPro" id="IPR001849">
    <property type="entry name" value="PH_domain"/>
</dbReference>
<dbReference type="PROSITE" id="PS50115">
    <property type="entry name" value="ARFGAP"/>
    <property type="match status" value="1"/>
</dbReference>
<name>A0A7L2H8M8_SAGSE</name>
<dbReference type="PANTHER" id="PTHR23180">
    <property type="entry name" value="CENTAURIN/ARF"/>
    <property type="match status" value="1"/>
</dbReference>
<dbReference type="SUPFAM" id="SSF57863">
    <property type="entry name" value="ArfGap/RecO-like zinc finger"/>
    <property type="match status" value="1"/>
</dbReference>
<dbReference type="SUPFAM" id="SSF48403">
    <property type="entry name" value="Ankyrin repeat"/>
    <property type="match status" value="1"/>
</dbReference>
<comment type="domain">
    <text evidence="9">PH domain binds phospholipids including phosphatidic acid, phosphatidylinositol 3-phosphate, phosphatidylinositol 3,5-bisphosphate (PIP2) and phosphatidylinositol 3,4,5-trisphosphate (PIP3). May mediate protein binding to PIP2 or PIP3 containing membranes.</text>
</comment>
<accession>A0A7L2H8M8</accession>
<dbReference type="Gene3D" id="1.25.40.20">
    <property type="entry name" value="Ankyrin repeat-containing domain"/>
    <property type="match status" value="1"/>
</dbReference>
<evidence type="ECO:0000256" key="9">
    <source>
        <dbReference type="RuleBase" id="RU369028"/>
    </source>
</evidence>
<feature type="non-terminal residue" evidence="13">
    <location>
        <position position="805"/>
    </location>
</feature>
<evidence type="ECO:0000256" key="1">
    <source>
        <dbReference type="ARBA" id="ARBA00022468"/>
    </source>
</evidence>
<dbReference type="CDD" id="cd08850">
    <property type="entry name" value="ArfGap_ACAP3"/>
    <property type="match status" value="1"/>
</dbReference>
<comment type="function">
    <text evidence="9">GTPase-activating protein for the ADP ribosylation factor family.</text>
</comment>
<keyword evidence="4 8" id="KW-0863">Zinc-finger</keyword>
<evidence type="ECO:0000256" key="7">
    <source>
        <dbReference type="PROSITE-ProRule" id="PRU00023"/>
    </source>
</evidence>
<organism evidence="13 14">
    <name type="scientific">Sagittarius serpentarius</name>
    <name type="common">Secretary bird</name>
    <dbReference type="NCBI Taxonomy" id="56258"/>
    <lineage>
        <taxon>Eukaryota</taxon>
        <taxon>Metazoa</taxon>
        <taxon>Chordata</taxon>
        <taxon>Craniata</taxon>
        <taxon>Vertebrata</taxon>
        <taxon>Euteleostomi</taxon>
        <taxon>Archelosauria</taxon>
        <taxon>Archosauria</taxon>
        <taxon>Dinosauria</taxon>
        <taxon>Saurischia</taxon>
        <taxon>Theropoda</taxon>
        <taxon>Coelurosauria</taxon>
        <taxon>Aves</taxon>
        <taxon>Neognathae</taxon>
        <taxon>Neoaves</taxon>
        <taxon>Telluraves</taxon>
        <taxon>Accipitrimorphae</taxon>
        <taxon>Accipitriformes</taxon>
        <taxon>Sagittariidae</taxon>
        <taxon>Sagittarius</taxon>
    </lineage>
</organism>
<dbReference type="SUPFAM" id="SSF103657">
    <property type="entry name" value="BAR/IMD domain-like"/>
    <property type="match status" value="1"/>
</dbReference>
<dbReference type="GO" id="GO:0008270">
    <property type="term" value="F:zinc ion binding"/>
    <property type="evidence" value="ECO:0007669"/>
    <property type="project" value="UniProtKB-KW"/>
</dbReference>
<dbReference type="GO" id="GO:0005096">
    <property type="term" value="F:GTPase activator activity"/>
    <property type="evidence" value="ECO:0007669"/>
    <property type="project" value="UniProtKB-KW"/>
</dbReference>
<evidence type="ECO:0000259" key="11">
    <source>
        <dbReference type="PROSITE" id="PS50003"/>
    </source>
</evidence>
<dbReference type="Pfam" id="PF00169">
    <property type="entry name" value="PH"/>
    <property type="match status" value="1"/>
</dbReference>
<dbReference type="SMART" id="SM00248">
    <property type="entry name" value="ANK"/>
    <property type="match status" value="3"/>
</dbReference>
<feature type="domain" description="PH" evidence="11">
    <location>
        <begin position="239"/>
        <end position="334"/>
    </location>
</feature>
<dbReference type="InterPro" id="IPR036770">
    <property type="entry name" value="Ankyrin_rpt-contain_sf"/>
</dbReference>
<feature type="repeat" description="ANK" evidence="7">
    <location>
        <begin position="705"/>
        <end position="737"/>
    </location>
</feature>
<proteinExistence type="predicted"/>
<feature type="domain" description="Arf-GAP" evidence="12">
    <location>
        <begin position="374"/>
        <end position="496"/>
    </location>
</feature>